<dbReference type="Proteomes" id="UP001218423">
    <property type="component" value="Chromosome"/>
</dbReference>
<keyword evidence="1" id="KW-1133">Transmembrane helix</keyword>
<protein>
    <recommendedName>
        <fullName evidence="5">Phage coat protein</fullName>
    </recommendedName>
</protein>
<dbReference type="AlphaFoldDB" id="A0AAJ6CSW1"/>
<gene>
    <name evidence="3" type="ORF">P5S46_10250</name>
</gene>
<reference evidence="3" key="1">
    <citation type="submission" date="2023-03" db="EMBL/GenBank/DDBJ databases">
        <title>Aeromonas caviae strain AC1520.</title>
        <authorList>
            <person name="Xie T."/>
            <person name="Zhang Q."/>
            <person name="Deng J."/>
            <person name="Li X."/>
        </authorList>
    </citation>
    <scope>NUCLEOTIDE SEQUENCE</scope>
    <source>
        <strain evidence="3">AC1520</strain>
    </source>
</reference>
<name>A0AAJ6CSW1_AERCA</name>
<evidence type="ECO:0000313" key="4">
    <source>
        <dbReference type="Proteomes" id="UP001218423"/>
    </source>
</evidence>
<evidence type="ECO:0000256" key="1">
    <source>
        <dbReference type="SAM" id="Phobius"/>
    </source>
</evidence>
<keyword evidence="2" id="KW-0732">Signal</keyword>
<evidence type="ECO:0000313" key="3">
    <source>
        <dbReference type="EMBL" id="WFF99919.1"/>
    </source>
</evidence>
<evidence type="ECO:0000256" key="2">
    <source>
        <dbReference type="SAM" id="SignalP"/>
    </source>
</evidence>
<feature type="signal peptide" evidence="2">
    <location>
        <begin position="1"/>
        <end position="28"/>
    </location>
</feature>
<proteinExistence type="predicted"/>
<accession>A0AAJ6CSW1</accession>
<feature type="chain" id="PRO_5042521598" description="Phage coat protein" evidence="2">
    <location>
        <begin position="29"/>
        <end position="80"/>
    </location>
</feature>
<evidence type="ECO:0008006" key="5">
    <source>
        <dbReference type="Google" id="ProtNLM"/>
    </source>
</evidence>
<keyword evidence="1" id="KW-0472">Membrane</keyword>
<sequence>MKIRNMVRKYAAPVLVAGSALVSGIASAEIDAAAVTAVKTAVIADAGTASAAGFAIMAVVLSLSIGFGLLQTFARKGAQG</sequence>
<keyword evidence="1" id="KW-0812">Transmembrane</keyword>
<dbReference type="RefSeq" id="WP_106886770.1">
    <property type="nucleotide sequence ID" value="NZ_AP022214.1"/>
</dbReference>
<dbReference type="EMBL" id="CP120942">
    <property type="protein sequence ID" value="WFF99919.1"/>
    <property type="molecule type" value="Genomic_DNA"/>
</dbReference>
<feature type="transmembrane region" description="Helical" evidence="1">
    <location>
        <begin position="52"/>
        <end position="74"/>
    </location>
</feature>
<organism evidence="3 4">
    <name type="scientific">Aeromonas caviae</name>
    <name type="common">Aeromonas punctata</name>
    <dbReference type="NCBI Taxonomy" id="648"/>
    <lineage>
        <taxon>Bacteria</taxon>
        <taxon>Pseudomonadati</taxon>
        <taxon>Pseudomonadota</taxon>
        <taxon>Gammaproteobacteria</taxon>
        <taxon>Aeromonadales</taxon>
        <taxon>Aeromonadaceae</taxon>
        <taxon>Aeromonas</taxon>
    </lineage>
</organism>